<evidence type="ECO:0000313" key="4">
    <source>
        <dbReference type="Proteomes" id="UP001597509"/>
    </source>
</evidence>
<comment type="caution">
    <text evidence="3">The sequence shown here is derived from an EMBL/GenBank/DDBJ whole genome shotgun (WGS) entry which is preliminary data.</text>
</comment>
<dbReference type="Pfam" id="PF02616">
    <property type="entry name" value="SMC_ScpA"/>
    <property type="match status" value="1"/>
</dbReference>
<comment type="similarity">
    <text evidence="2">Belongs to the ScpA family.</text>
</comment>
<dbReference type="RefSeq" id="WP_380923200.1">
    <property type="nucleotide sequence ID" value="NZ_JBHUPE010000010.1"/>
</dbReference>
<comment type="subcellular location">
    <subcellularLocation>
        <location evidence="2">Cytoplasm</location>
    </subcellularLocation>
    <text evidence="2">Associated with two foci at the outer edges of the nucleoid region in young cells, and at four foci within both cell halves in older cells.</text>
</comment>
<dbReference type="InterPro" id="IPR003768">
    <property type="entry name" value="ScpA"/>
</dbReference>
<gene>
    <name evidence="2" type="primary">scpA</name>
    <name evidence="3" type="ORF">ACFS6I_19765</name>
</gene>
<reference evidence="4" key="1">
    <citation type="journal article" date="2019" name="Int. J. Syst. Evol. Microbiol.">
        <title>The Global Catalogue of Microorganisms (GCM) 10K type strain sequencing project: providing services to taxonomists for standard genome sequencing and annotation.</title>
        <authorList>
            <consortium name="The Broad Institute Genomics Platform"/>
            <consortium name="The Broad Institute Genome Sequencing Center for Infectious Disease"/>
            <person name="Wu L."/>
            <person name="Ma J."/>
        </authorList>
    </citation>
    <scope>NUCLEOTIDE SEQUENCE [LARGE SCALE GENOMIC DNA]</scope>
    <source>
        <strain evidence="4">KCTC 22209</strain>
    </source>
</reference>
<keyword evidence="2" id="KW-0159">Chromosome partition</keyword>
<accession>A0ABW5Z0E4</accession>
<name>A0ABW5Z0E4_9SPHI</name>
<evidence type="ECO:0000256" key="2">
    <source>
        <dbReference type="HAMAP-Rule" id="MF_01805"/>
    </source>
</evidence>
<evidence type="ECO:0000313" key="3">
    <source>
        <dbReference type="EMBL" id="MFD2906177.1"/>
    </source>
</evidence>
<protein>
    <recommendedName>
        <fullName evidence="1 2">Segregation and condensation protein A</fullName>
    </recommendedName>
</protein>
<comment type="subunit">
    <text evidence="2">Component of a cohesin-like complex composed of ScpA, ScpB and the Smc homodimer, in which ScpA and ScpB bind to the head domain of Smc. The presence of the three proteins is required for the association of the complex with DNA.</text>
</comment>
<keyword evidence="2" id="KW-0963">Cytoplasm</keyword>
<sequence length="274" mass="32711">MFVLLCKFALDMQVEEGYEIKLPQFEGPFDLLLFFIERDELNIHEIPISKITDDFLSYVNKLQALDMEMASEFIFVASTLMRIKAKMLLPRPELDDDENEIDPKEDLIQKLILYKQFKDTCEDLKLLEDERLKLYKRGNINYDIKLARPESNTGEELNSFDLYKLMMVYERVMFQYANRPAEVKHTVIKHPYSIDQQKKAIADLIEINRQLDFQYILKNSENKVQFVYNFLAILEMLQQKLLQIEIGFGYNEFSIRKRREDEFDRIDIEEELAL</sequence>
<keyword evidence="4" id="KW-1185">Reference proteome</keyword>
<dbReference type="HAMAP" id="MF_01805">
    <property type="entry name" value="ScpA"/>
    <property type="match status" value="1"/>
</dbReference>
<organism evidence="3 4">
    <name type="scientific">Sphingobacterium anhuiense</name>
    <dbReference type="NCBI Taxonomy" id="493780"/>
    <lineage>
        <taxon>Bacteria</taxon>
        <taxon>Pseudomonadati</taxon>
        <taxon>Bacteroidota</taxon>
        <taxon>Sphingobacteriia</taxon>
        <taxon>Sphingobacteriales</taxon>
        <taxon>Sphingobacteriaceae</taxon>
        <taxon>Sphingobacterium</taxon>
    </lineage>
</organism>
<dbReference type="PANTHER" id="PTHR33969:SF2">
    <property type="entry name" value="SEGREGATION AND CONDENSATION PROTEIN A"/>
    <property type="match status" value="1"/>
</dbReference>
<keyword evidence="2" id="KW-0131">Cell cycle</keyword>
<dbReference type="Gene3D" id="6.10.250.2410">
    <property type="match status" value="1"/>
</dbReference>
<comment type="function">
    <text evidence="2">Participates in chromosomal partition during cell division. May act via the formation of a condensin-like complex containing Smc and ScpB that pull DNA away from mid-cell into both cell halves.</text>
</comment>
<dbReference type="EMBL" id="JBHUPE010000010">
    <property type="protein sequence ID" value="MFD2906177.1"/>
    <property type="molecule type" value="Genomic_DNA"/>
</dbReference>
<proteinExistence type="inferred from homology"/>
<dbReference type="PANTHER" id="PTHR33969">
    <property type="entry name" value="SEGREGATION AND CONDENSATION PROTEIN A"/>
    <property type="match status" value="1"/>
</dbReference>
<evidence type="ECO:0000256" key="1">
    <source>
        <dbReference type="ARBA" id="ARBA00044777"/>
    </source>
</evidence>
<keyword evidence="2" id="KW-0132">Cell division</keyword>
<dbReference type="Proteomes" id="UP001597509">
    <property type="component" value="Unassembled WGS sequence"/>
</dbReference>